<protein>
    <submittedName>
        <fullName evidence="7">Cytochrome c</fullName>
    </submittedName>
</protein>
<proteinExistence type="predicted"/>
<dbReference type="PROSITE" id="PS51007">
    <property type="entry name" value="CYTC"/>
    <property type="match status" value="1"/>
</dbReference>
<dbReference type="AlphaFoldDB" id="A0AAU8MQI9"/>
<keyword evidence="3 4" id="KW-0408">Iron</keyword>
<evidence type="ECO:0000313" key="7">
    <source>
        <dbReference type="EMBL" id="XCO74291.1"/>
    </source>
</evidence>
<dbReference type="SUPFAM" id="SSF46626">
    <property type="entry name" value="Cytochrome c"/>
    <property type="match status" value="1"/>
</dbReference>
<dbReference type="InterPro" id="IPR036909">
    <property type="entry name" value="Cyt_c-like_dom_sf"/>
</dbReference>
<evidence type="ECO:0000256" key="5">
    <source>
        <dbReference type="SAM" id="MobiDB-lite"/>
    </source>
</evidence>
<evidence type="ECO:0000259" key="6">
    <source>
        <dbReference type="PROSITE" id="PS51007"/>
    </source>
</evidence>
<evidence type="ECO:0000256" key="2">
    <source>
        <dbReference type="ARBA" id="ARBA00022723"/>
    </source>
</evidence>
<dbReference type="GO" id="GO:0046872">
    <property type="term" value="F:metal ion binding"/>
    <property type="evidence" value="ECO:0007669"/>
    <property type="project" value="UniProtKB-KW"/>
</dbReference>
<dbReference type="GO" id="GO:0009055">
    <property type="term" value="F:electron transfer activity"/>
    <property type="evidence" value="ECO:0007669"/>
    <property type="project" value="InterPro"/>
</dbReference>
<feature type="compositionally biased region" description="Basic and acidic residues" evidence="5">
    <location>
        <begin position="197"/>
        <end position="213"/>
    </location>
</feature>
<feature type="compositionally biased region" description="Gly residues" evidence="5">
    <location>
        <begin position="176"/>
        <end position="188"/>
    </location>
</feature>
<gene>
    <name evidence="7" type="ORF">ABU614_18195</name>
</gene>
<keyword evidence="2 4" id="KW-0479">Metal-binding</keyword>
<sequence length="311" mass="32191">MNNTLRNTLRLGAAATAALGLGAAALWAGLYDVGADAPHTRPVYALLDYARERSVAVRARELSVPALDDAERIRQGAGNYEAMCAGCHLAPGRGPTELSRGLYPAPPNLSRHSVDPAQAFWTIRHGIKASGMPAWGASMDEAHLWNLVAFVRRMPRMDAAEYRDWVERSDGHSHGGGETAGAGSGHAGPGHAYPAHAHSEQAHSEQADARRGDSASADPAGHAAMTHPAAKPRRPATAASPQAAPAAPPPPSPSDTAAASAHGHDGHGGHGGNPAHPPKPAPARSGPTPSTQPPSDVETTPADHEAHSHRH</sequence>
<dbReference type="Gene3D" id="1.10.760.10">
    <property type="entry name" value="Cytochrome c-like domain"/>
    <property type="match status" value="1"/>
</dbReference>
<name>A0AAU8MQI9_9GAMM</name>
<dbReference type="RefSeq" id="WP_363797153.1">
    <property type="nucleotide sequence ID" value="NZ_CP159925.1"/>
</dbReference>
<dbReference type="EMBL" id="CP159925">
    <property type="protein sequence ID" value="XCO74291.1"/>
    <property type="molecule type" value="Genomic_DNA"/>
</dbReference>
<reference evidence="7" key="1">
    <citation type="submission" date="2024-06" db="EMBL/GenBank/DDBJ databases">
        <authorList>
            <person name="Li S."/>
        </authorList>
    </citation>
    <scope>NUCLEOTIDE SEQUENCE</scope>
    <source>
        <strain evidence="7">SR10</strain>
    </source>
</reference>
<feature type="compositionally biased region" description="Polar residues" evidence="5">
    <location>
        <begin position="287"/>
        <end position="298"/>
    </location>
</feature>
<keyword evidence="1 4" id="KW-0349">Heme</keyword>
<feature type="compositionally biased region" description="Basic and acidic residues" evidence="5">
    <location>
        <begin position="301"/>
        <end position="311"/>
    </location>
</feature>
<feature type="compositionally biased region" description="Low complexity" evidence="5">
    <location>
        <begin position="235"/>
        <end position="245"/>
    </location>
</feature>
<evidence type="ECO:0000256" key="4">
    <source>
        <dbReference type="PROSITE-ProRule" id="PRU00433"/>
    </source>
</evidence>
<feature type="domain" description="Cytochrome c" evidence="6">
    <location>
        <begin position="71"/>
        <end position="155"/>
    </location>
</feature>
<feature type="region of interest" description="Disordered" evidence="5">
    <location>
        <begin position="168"/>
        <end position="311"/>
    </location>
</feature>
<accession>A0AAU8MQI9</accession>
<dbReference type="GO" id="GO:0020037">
    <property type="term" value="F:heme binding"/>
    <property type="evidence" value="ECO:0007669"/>
    <property type="project" value="InterPro"/>
</dbReference>
<organism evidence="7">
    <name type="scientific">Lysobacter firmicutimachus</name>
    <dbReference type="NCBI Taxonomy" id="1792846"/>
    <lineage>
        <taxon>Bacteria</taxon>
        <taxon>Pseudomonadati</taxon>
        <taxon>Pseudomonadota</taxon>
        <taxon>Gammaproteobacteria</taxon>
        <taxon>Lysobacterales</taxon>
        <taxon>Lysobacteraceae</taxon>
        <taxon>Lysobacter</taxon>
    </lineage>
</organism>
<dbReference type="Pfam" id="PF13442">
    <property type="entry name" value="Cytochrome_CBB3"/>
    <property type="match status" value="1"/>
</dbReference>
<evidence type="ECO:0000256" key="3">
    <source>
        <dbReference type="ARBA" id="ARBA00023004"/>
    </source>
</evidence>
<dbReference type="InterPro" id="IPR009056">
    <property type="entry name" value="Cyt_c-like_dom"/>
</dbReference>
<evidence type="ECO:0000256" key="1">
    <source>
        <dbReference type="ARBA" id="ARBA00022617"/>
    </source>
</evidence>